<keyword evidence="13" id="KW-1185">Reference proteome</keyword>
<keyword evidence="1" id="KW-0768">Sushi</keyword>
<dbReference type="InterPro" id="IPR001314">
    <property type="entry name" value="Peptidase_S1A"/>
</dbReference>
<keyword evidence="5" id="KW-0353">Hemolymph clotting</keyword>
<dbReference type="FunFam" id="2.40.10.10:FF:000120">
    <property type="entry name" value="Putative serine protease"/>
    <property type="match status" value="1"/>
</dbReference>
<evidence type="ECO:0000256" key="3">
    <source>
        <dbReference type="ARBA" id="ARBA00022729"/>
    </source>
</evidence>
<evidence type="ECO:0000256" key="2">
    <source>
        <dbReference type="ARBA" id="ARBA00022670"/>
    </source>
</evidence>
<evidence type="ECO:0000256" key="1">
    <source>
        <dbReference type="ARBA" id="ARBA00022659"/>
    </source>
</evidence>
<dbReference type="InterPro" id="IPR033116">
    <property type="entry name" value="TRYPSIN_SER"/>
</dbReference>
<evidence type="ECO:0000256" key="7">
    <source>
        <dbReference type="ARBA" id="ARBA00023157"/>
    </source>
</evidence>
<evidence type="ECO:0000259" key="11">
    <source>
        <dbReference type="PROSITE" id="PS50240"/>
    </source>
</evidence>
<dbReference type="InterPro" id="IPR001254">
    <property type="entry name" value="Trypsin_dom"/>
</dbReference>
<dbReference type="PROSITE" id="PS50240">
    <property type="entry name" value="TRYPSIN_DOM"/>
    <property type="match status" value="1"/>
</dbReference>
<dbReference type="InterPro" id="IPR043504">
    <property type="entry name" value="Peptidase_S1_PA_chymotrypsin"/>
</dbReference>
<comment type="caution">
    <text evidence="12">The sequence shown here is derived from an EMBL/GenBank/DDBJ whole genome shotgun (WGS) entry which is preliminary data.</text>
</comment>
<evidence type="ECO:0000256" key="10">
    <source>
        <dbReference type="RuleBase" id="RU363034"/>
    </source>
</evidence>
<keyword evidence="3" id="KW-0732">Signal</keyword>
<dbReference type="GO" id="GO:0006508">
    <property type="term" value="P:proteolysis"/>
    <property type="evidence" value="ECO:0007669"/>
    <property type="project" value="UniProtKB-KW"/>
</dbReference>
<dbReference type="PANTHER" id="PTHR24252:SF7">
    <property type="entry name" value="HYALIN"/>
    <property type="match status" value="1"/>
</dbReference>
<accession>A0A9P0JJU6</accession>
<evidence type="ECO:0000313" key="13">
    <source>
        <dbReference type="Proteomes" id="UP001152888"/>
    </source>
</evidence>
<organism evidence="12 13">
    <name type="scientific">Acanthoscelides obtectus</name>
    <name type="common">Bean weevil</name>
    <name type="synonym">Bruchus obtectus</name>
    <dbReference type="NCBI Taxonomy" id="200917"/>
    <lineage>
        <taxon>Eukaryota</taxon>
        <taxon>Metazoa</taxon>
        <taxon>Ecdysozoa</taxon>
        <taxon>Arthropoda</taxon>
        <taxon>Hexapoda</taxon>
        <taxon>Insecta</taxon>
        <taxon>Pterygota</taxon>
        <taxon>Neoptera</taxon>
        <taxon>Endopterygota</taxon>
        <taxon>Coleoptera</taxon>
        <taxon>Polyphaga</taxon>
        <taxon>Cucujiformia</taxon>
        <taxon>Chrysomeloidea</taxon>
        <taxon>Chrysomelidae</taxon>
        <taxon>Bruchinae</taxon>
        <taxon>Bruchini</taxon>
        <taxon>Acanthoscelides</taxon>
    </lineage>
</organism>
<keyword evidence="2 10" id="KW-0645">Protease</keyword>
<sequence length="329" mass="36512">MCGPENEDLSNPKVCCGRYTNYRNVSKNIASLDVLPKNCGTQKLTLKSRVVGGKEAELGEFPWMARILHKNRYNFKSFGCSGFLIHSKYVITAAHCVHDKFLEVRGKVYAVHLGEHNIETEVDCMHGICADPPQVSRVAKVIVHPDYNPNERSQYNDIAILYLKKGMKVTNFIRPICLLEDPSQKPHKYIVSGWGKTEQDRVSAVKMKVDLPYIEKENCKQSYKALGMELIESQTCAGGEAGKDSCNGDSGGPLMMTTNGTVWFAAGIVSYGIGCGMENWAGVYSDIPSFIPWIKTVIVETNLLNPKSLLIARRKGGKLIKKNNDTESA</sequence>
<dbReference type="InterPro" id="IPR018114">
    <property type="entry name" value="TRYPSIN_HIS"/>
</dbReference>
<dbReference type="EC" id="3.4.21.84" evidence="9"/>
<comment type="catalytic activity">
    <reaction evidence="8">
        <text>Selective cleavage of 103-Arg-|-Ser-104 and 124-Ile-|-Ile-125 bonds in Limulus clotting factor B to form activated factor B. Cleavage of -Pro-Arg-|-Xaa- bonds in synthetic substrates.</text>
        <dbReference type="EC" id="3.4.21.84"/>
    </reaction>
</comment>
<evidence type="ECO:0000256" key="9">
    <source>
        <dbReference type="ARBA" id="ARBA00066707"/>
    </source>
</evidence>
<keyword evidence="7" id="KW-1015">Disulfide bond</keyword>
<dbReference type="OrthoDB" id="9028152at2759"/>
<dbReference type="Gene3D" id="2.40.10.10">
    <property type="entry name" value="Trypsin-like serine proteases"/>
    <property type="match status" value="3"/>
</dbReference>
<evidence type="ECO:0000256" key="5">
    <source>
        <dbReference type="ARBA" id="ARBA00022820"/>
    </source>
</evidence>
<dbReference type="SUPFAM" id="SSF50494">
    <property type="entry name" value="Trypsin-like serine proteases"/>
    <property type="match status" value="1"/>
</dbReference>
<proteinExistence type="predicted"/>
<evidence type="ECO:0000256" key="8">
    <source>
        <dbReference type="ARBA" id="ARBA00052079"/>
    </source>
</evidence>
<dbReference type="SMART" id="SM00020">
    <property type="entry name" value="Tryp_SPc"/>
    <property type="match status" value="1"/>
</dbReference>
<dbReference type="EMBL" id="CAKOFQ010006655">
    <property type="protein sequence ID" value="CAH1954512.1"/>
    <property type="molecule type" value="Genomic_DNA"/>
</dbReference>
<reference evidence="12" key="1">
    <citation type="submission" date="2022-03" db="EMBL/GenBank/DDBJ databases">
        <authorList>
            <person name="Sayadi A."/>
        </authorList>
    </citation>
    <scope>NUCLEOTIDE SEQUENCE</scope>
</reference>
<dbReference type="PROSITE" id="PS00135">
    <property type="entry name" value="TRYPSIN_SER"/>
    <property type="match status" value="1"/>
</dbReference>
<name>A0A9P0JJU6_ACAOB</name>
<dbReference type="AlphaFoldDB" id="A0A9P0JJU6"/>
<dbReference type="InterPro" id="IPR009003">
    <property type="entry name" value="Peptidase_S1_PA"/>
</dbReference>
<dbReference type="CDD" id="cd00190">
    <property type="entry name" value="Tryp_SPc"/>
    <property type="match status" value="1"/>
</dbReference>
<evidence type="ECO:0000313" key="12">
    <source>
        <dbReference type="EMBL" id="CAH1954512.1"/>
    </source>
</evidence>
<dbReference type="GO" id="GO:0042381">
    <property type="term" value="P:hemolymph coagulation"/>
    <property type="evidence" value="ECO:0007669"/>
    <property type="project" value="UniProtKB-KW"/>
</dbReference>
<keyword evidence="6 10" id="KW-0720">Serine protease</keyword>
<gene>
    <name evidence="12" type="ORF">ACAOBT_LOCUS585</name>
</gene>
<evidence type="ECO:0000256" key="4">
    <source>
        <dbReference type="ARBA" id="ARBA00022801"/>
    </source>
</evidence>
<dbReference type="GO" id="GO:0004252">
    <property type="term" value="F:serine-type endopeptidase activity"/>
    <property type="evidence" value="ECO:0007669"/>
    <property type="project" value="InterPro"/>
</dbReference>
<protein>
    <recommendedName>
        <fullName evidence="9">limulus clotting factor C</fullName>
        <ecNumber evidence="9">3.4.21.84</ecNumber>
    </recommendedName>
</protein>
<feature type="domain" description="Peptidase S1" evidence="11">
    <location>
        <begin position="50"/>
        <end position="299"/>
    </location>
</feature>
<keyword evidence="4 10" id="KW-0378">Hydrolase</keyword>
<dbReference type="Proteomes" id="UP001152888">
    <property type="component" value="Unassembled WGS sequence"/>
</dbReference>
<dbReference type="Pfam" id="PF00089">
    <property type="entry name" value="Trypsin"/>
    <property type="match status" value="1"/>
</dbReference>
<dbReference type="PROSITE" id="PS00134">
    <property type="entry name" value="TRYPSIN_HIS"/>
    <property type="match status" value="1"/>
</dbReference>
<evidence type="ECO:0000256" key="6">
    <source>
        <dbReference type="ARBA" id="ARBA00022825"/>
    </source>
</evidence>
<dbReference type="PANTHER" id="PTHR24252">
    <property type="entry name" value="ACROSIN-RELATED"/>
    <property type="match status" value="1"/>
</dbReference>
<dbReference type="PRINTS" id="PR00722">
    <property type="entry name" value="CHYMOTRYPSIN"/>
</dbReference>